<evidence type="ECO:0000256" key="12">
    <source>
        <dbReference type="ARBA" id="ARBA00022840"/>
    </source>
</evidence>
<reference evidence="22" key="1">
    <citation type="submission" date="2025-08" db="UniProtKB">
        <authorList>
            <consortium name="RefSeq"/>
        </authorList>
    </citation>
    <scope>IDENTIFICATION</scope>
</reference>
<evidence type="ECO:0000256" key="13">
    <source>
        <dbReference type="ARBA" id="ARBA00022989"/>
    </source>
</evidence>
<comment type="similarity">
    <text evidence="2">Belongs to the leguminous lectin family.</text>
</comment>
<dbReference type="Gene3D" id="3.30.200.20">
    <property type="entry name" value="Phosphorylase Kinase, domain 1"/>
    <property type="match status" value="1"/>
</dbReference>
<evidence type="ECO:0000256" key="16">
    <source>
        <dbReference type="ARBA" id="ARBA00023180"/>
    </source>
</evidence>
<evidence type="ECO:0000256" key="5">
    <source>
        <dbReference type="ARBA" id="ARBA00022475"/>
    </source>
</evidence>
<feature type="region of interest" description="Disordered" evidence="18">
    <location>
        <begin position="701"/>
        <end position="739"/>
    </location>
</feature>
<evidence type="ECO:0000256" key="14">
    <source>
        <dbReference type="ARBA" id="ARBA00023136"/>
    </source>
</evidence>
<dbReference type="InterPro" id="IPR008271">
    <property type="entry name" value="Ser/Thr_kinase_AS"/>
</dbReference>
<evidence type="ECO:0000256" key="10">
    <source>
        <dbReference type="ARBA" id="ARBA00022741"/>
    </source>
</evidence>
<evidence type="ECO:0000256" key="8">
    <source>
        <dbReference type="ARBA" id="ARBA00022729"/>
    </source>
</evidence>
<dbReference type="Gene3D" id="2.60.120.200">
    <property type="match status" value="1"/>
</dbReference>
<dbReference type="InterPro" id="IPR001220">
    <property type="entry name" value="Legume_lectin_dom"/>
</dbReference>
<evidence type="ECO:0000256" key="15">
    <source>
        <dbReference type="ARBA" id="ARBA00023170"/>
    </source>
</evidence>
<feature type="compositionally biased region" description="Polar residues" evidence="18">
    <location>
        <begin position="725"/>
        <end position="739"/>
    </location>
</feature>
<keyword evidence="21" id="KW-1185">Reference proteome</keyword>
<dbReference type="AlphaFoldDB" id="A0A6P5U3I6"/>
<keyword evidence="13 19" id="KW-1133">Transmembrane helix</keyword>
<evidence type="ECO:0000256" key="17">
    <source>
        <dbReference type="PROSITE-ProRule" id="PRU10141"/>
    </source>
</evidence>
<dbReference type="GO" id="GO:0030246">
    <property type="term" value="F:carbohydrate binding"/>
    <property type="evidence" value="ECO:0007669"/>
    <property type="project" value="UniProtKB-KW"/>
</dbReference>
<evidence type="ECO:0000256" key="2">
    <source>
        <dbReference type="ARBA" id="ARBA00007606"/>
    </source>
</evidence>
<dbReference type="InterPro" id="IPR013320">
    <property type="entry name" value="ConA-like_dom_sf"/>
</dbReference>
<evidence type="ECO:0000259" key="20">
    <source>
        <dbReference type="PROSITE" id="PS50011"/>
    </source>
</evidence>
<keyword evidence="5" id="KW-1003">Cell membrane</keyword>
<evidence type="ECO:0000256" key="9">
    <source>
        <dbReference type="ARBA" id="ARBA00022734"/>
    </source>
</evidence>
<dbReference type="GeneID" id="110774458"/>
<dbReference type="GO" id="GO:0005524">
    <property type="term" value="F:ATP binding"/>
    <property type="evidence" value="ECO:0007669"/>
    <property type="project" value="UniProtKB-UniRule"/>
</dbReference>
<keyword evidence="8" id="KW-0732">Signal</keyword>
<keyword evidence="12 17" id="KW-0067">ATP-binding</keyword>
<dbReference type="Gene3D" id="1.10.510.10">
    <property type="entry name" value="Transferase(Phosphotransferase) domain 1"/>
    <property type="match status" value="1"/>
</dbReference>
<dbReference type="InterPro" id="IPR011009">
    <property type="entry name" value="Kinase-like_dom_sf"/>
</dbReference>
<dbReference type="Pfam" id="PF00139">
    <property type="entry name" value="Lectin_legB"/>
    <property type="match status" value="1"/>
</dbReference>
<dbReference type="GO" id="GO:0002229">
    <property type="term" value="P:defense response to oomycetes"/>
    <property type="evidence" value="ECO:0007669"/>
    <property type="project" value="UniProtKB-ARBA"/>
</dbReference>
<dbReference type="Pfam" id="PF00069">
    <property type="entry name" value="Pkinase"/>
    <property type="match status" value="1"/>
</dbReference>
<dbReference type="PROSITE" id="PS00108">
    <property type="entry name" value="PROTEIN_KINASE_ST"/>
    <property type="match status" value="1"/>
</dbReference>
<dbReference type="InterPro" id="IPR017441">
    <property type="entry name" value="Protein_kinase_ATP_BS"/>
</dbReference>
<evidence type="ECO:0000256" key="6">
    <source>
        <dbReference type="ARBA" id="ARBA00022679"/>
    </source>
</evidence>
<dbReference type="SUPFAM" id="SSF56112">
    <property type="entry name" value="Protein kinase-like (PK-like)"/>
    <property type="match status" value="1"/>
</dbReference>
<evidence type="ECO:0000313" key="22">
    <source>
        <dbReference type="RefSeq" id="XP_021834688.1"/>
    </source>
</evidence>
<dbReference type="KEGG" id="pavi:110774458"/>
<evidence type="ECO:0000256" key="7">
    <source>
        <dbReference type="ARBA" id="ARBA00022692"/>
    </source>
</evidence>
<keyword evidence="14 19" id="KW-0472">Membrane</keyword>
<name>A0A6P5U3I6_PRUAV</name>
<evidence type="ECO:0000313" key="21">
    <source>
        <dbReference type="Proteomes" id="UP000515124"/>
    </source>
</evidence>
<keyword evidence="7 19" id="KW-0812">Transmembrane</keyword>
<dbReference type="PANTHER" id="PTHR27007">
    <property type="match status" value="1"/>
</dbReference>
<comment type="subcellular location">
    <subcellularLocation>
        <location evidence="1">Cell membrane</location>
        <topology evidence="1">Single-pass type I membrane protein</topology>
    </subcellularLocation>
</comment>
<accession>A0A6P5U3I6</accession>
<dbReference type="GO" id="GO:0005886">
    <property type="term" value="C:plasma membrane"/>
    <property type="evidence" value="ECO:0007669"/>
    <property type="project" value="UniProtKB-SubCell"/>
</dbReference>
<gene>
    <name evidence="22" type="primary">LOC110774458</name>
</gene>
<feature type="transmembrane region" description="Helical" evidence="19">
    <location>
        <begin position="31"/>
        <end position="47"/>
    </location>
</feature>
<feature type="domain" description="Protein kinase" evidence="20">
    <location>
        <begin position="403"/>
        <end position="680"/>
    </location>
</feature>
<evidence type="ECO:0000256" key="18">
    <source>
        <dbReference type="SAM" id="MobiDB-lite"/>
    </source>
</evidence>
<dbReference type="RefSeq" id="XP_021834688.1">
    <property type="nucleotide sequence ID" value="XM_021978996.1"/>
</dbReference>
<dbReference type="InterPro" id="IPR050528">
    <property type="entry name" value="L-type_Lectin-RKs"/>
</dbReference>
<dbReference type="Proteomes" id="UP000515124">
    <property type="component" value="Unplaced"/>
</dbReference>
<feature type="transmembrane region" description="Helical" evidence="19">
    <location>
        <begin position="333"/>
        <end position="357"/>
    </location>
</feature>
<organism evidence="21 22">
    <name type="scientific">Prunus avium</name>
    <name type="common">Cherry</name>
    <name type="synonym">Cerasus avium</name>
    <dbReference type="NCBI Taxonomy" id="42229"/>
    <lineage>
        <taxon>Eukaryota</taxon>
        <taxon>Viridiplantae</taxon>
        <taxon>Streptophyta</taxon>
        <taxon>Embryophyta</taxon>
        <taxon>Tracheophyta</taxon>
        <taxon>Spermatophyta</taxon>
        <taxon>Magnoliopsida</taxon>
        <taxon>eudicotyledons</taxon>
        <taxon>Gunneridae</taxon>
        <taxon>Pentapetalae</taxon>
        <taxon>rosids</taxon>
        <taxon>fabids</taxon>
        <taxon>Rosales</taxon>
        <taxon>Rosaceae</taxon>
        <taxon>Amygdaloideae</taxon>
        <taxon>Amygdaleae</taxon>
        <taxon>Prunus</taxon>
    </lineage>
</organism>
<dbReference type="CDD" id="cd14066">
    <property type="entry name" value="STKc_IRAK"/>
    <property type="match status" value="1"/>
</dbReference>
<keyword evidence="6" id="KW-0808">Transferase</keyword>
<dbReference type="CDD" id="cd06899">
    <property type="entry name" value="lectin_legume_LecRK_Arcelin_ConA"/>
    <property type="match status" value="1"/>
</dbReference>
<dbReference type="PROSITE" id="PS50011">
    <property type="entry name" value="PROTEIN_KINASE_DOM"/>
    <property type="match status" value="1"/>
</dbReference>
<dbReference type="InterPro" id="IPR000719">
    <property type="entry name" value="Prot_kinase_dom"/>
</dbReference>
<keyword evidence="15" id="KW-0675">Receptor</keyword>
<protein>
    <submittedName>
        <fullName evidence="22">L-type lectin-domain containing receptor kinase IX.1-like</fullName>
    </submittedName>
</protein>
<keyword evidence="10 17" id="KW-0547">Nucleotide-binding</keyword>
<keyword evidence="9" id="KW-0430">Lectin</keyword>
<evidence type="ECO:0000256" key="4">
    <source>
        <dbReference type="ARBA" id="ARBA00010217"/>
    </source>
</evidence>
<dbReference type="SUPFAM" id="SSF49899">
    <property type="entry name" value="Concanavalin A-like lectins/glucanases"/>
    <property type="match status" value="1"/>
</dbReference>
<comment type="similarity">
    <text evidence="4">In the C-terminal section; belongs to the protein kinase superfamily. Ser/Thr protein kinase family.</text>
</comment>
<evidence type="ECO:0000256" key="19">
    <source>
        <dbReference type="SAM" id="Phobius"/>
    </source>
</evidence>
<sequence>MDSTIVSSLSFCNQIFSISIPKLSILDDKHLCTLIISTLLSLLSSLFPSKMLVKYSTKLHFLLLLLLTRSATPLNFSFSSFSGSYYPNISTKGDAFFEGGFLRLTKSGEDQQKNGSAGRAIYSQPFLLREKATGKLADFTTSFNFAIDSLKKSTYADGLAFFIAPSGSLLLDDTKAAGGYNLGLPVNFASPNDTAFVAVEFDIFTYPTTDPPYDHVGIDVNSLNSTSFRRWKGGIMEGKTNNATISYNSTSKNLSVAFTTFAPDSNVTQEMTHFSDIIDLKQYLPDLVVVGFSASTGNYISLNKIISWNFSSTSLGDRDTNSNRKSGNKSTGLALGLGIGGCAVLLGGLGLGWFIMWKKRERAGESSDEDHPMVHELIDDEFEKGAGPRKFSYSELARATSNFEKGEKLGEGGFGGVYKGFIPDLNSYVAVKRISSSSKQGPKEYASEVKIISRLRHRNLVQLIGWCHERKFLLVYEFMPNGSLDSHLFKEQSLLTWDARYKIAQGLASGLFYLHEEWEQCVLHRDIKSSNVMLDSNFNAKLGDFGLARLVDHGKQSQTTILAGTMGYMAPDYLNTGKASKESDVYSFGVVALEIACGRKPIDPKFGSSKVNVVEWVWELYGEDRVNEAADPKLCGDFDKKQMECLMIVGLWCAHPDYNMRPSIQQAIQVLNFEVPLPNLPSKMPVATYFAPPKSFSMLSIDITGSQGGQTESSSGQTNSSQFSAPSSATNSHPKISLG</sequence>
<comment type="similarity">
    <text evidence="3">In the N-terminal section; belongs to the leguminous lectin family.</text>
</comment>
<evidence type="ECO:0000256" key="11">
    <source>
        <dbReference type="ARBA" id="ARBA00022777"/>
    </source>
</evidence>
<proteinExistence type="inferred from homology"/>
<feature type="compositionally biased region" description="Low complexity" evidence="18">
    <location>
        <begin position="709"/>
        <end position="724"/>
    </location>
</feature>
<dbReference type="GO" id="GO:0004672">
    <property type="term" value="F:protein kinase activity"/>
    <property type="evidence" value="ECO:0007669"/>
    <property type="project" value="InterPro"/>
</dbReference>
<dbReference type="FunFam" id="3.30.200.20:FF:000168">
    <property type="entry name" value="L-type lectin-domain containing receptor kinase IX.1"/>
    <property type="match status" value="1"/>
</dbReference>
<evidence type="ECO:0000256" key="3">
    <source>
        <dbReference type="ARBA" id="ARBA00008536"/>
    </source>
</evidence>
<dbReference type="SMART" id="SM00220">
    <property type="entry name" value="S_TKc"/>
    <property type="match status" value="1"/>
</dbReference>
<dbReference type="FunFam" id="1.10.510.10:FF:000240">
    <property type="entry name" value="Lectin-domain containing receptor kinase A4.3"/>
    <property type="match status" value="1"/>
</dbReference>
<dbReference type="PROSITE" id="PS00107">
    <property type="entry name" value="PROTEIN_KINASE_ATP"/>
    <property type="match status" value="1"/>
</dbReference>
<keyword evidence="16" id="KW-0325">Glycoprotein</keyword>
<evidence type="ECO:0000256" key="1">
    <source>
        <dbReference type="ARBA" id="ARBA00004251"/>
    </source>
</evidence>
<feature type="binding site" evidence="17">
    <location>
        <position position="432"/>
    </location>
    <ligand>
        <name>ATP</name>
        <dbReference type="ChEBI" id="CHEBI:30616"/>
    </ligand>
</feature>
<keyword evidence="11" id="KW-0418">Kinase</keyword>